<reference evidence="1" key="1">
    <citation type="submission" date="2021-01" db="EMBL/GenBank/DDBJ databases">
        <authorList>
            <person name="Corre E."/>
            <person name="Pelletier E."/>
            <person name="Niang G."/>
            <person name="Scheremetjew M."/>
            <person name="Finn R."/>
            <person name="Kale V."/>
            <person name="Holt S."/>
            <person name="Cochrane G."/>
            <person name="Meng A."/>
            <person name="Brown T."/>
            <person name="Cohen L."/>
        </authorList>
    </citation>
    <scope>NUCLEOTIDE SEQUENCE</scope>
    <source>
        <strain evidence="1">CCMP3105</strain>
    </source>
</reference>
<evidence type="ECO:0000313" key="1">
    <source>
        <dbReference type="EMBL" id="CAE4571682.1"/>
    </source>
</evidence>
<accession>A0A7S4UTS7</accession>
<proteinExistence type="predicted"/>
<dbReference type="Pfam" id="PF13578">
    <property type="entry name" value="Methyltransf_24"/>
    <property type="match status" value="1"/>
</dbReference>
<dbReference type="InterPro" id="IPR029063">
    <property type="entry name" value="SAM-dependent_MTases_sf"/>
</dbReference>
<dbReference type="Gene3D" id="3.40.50.150">
    <property type="entry name" value="Vaccinia Virus protein VP39"/>
    <property type="match status" value="1"/>
</dbReference>
<name>A0A7S4UTS7_9DINO</name>
<protein>
    <recommendedName>
        <fullName evidence="2">Class I SAM-dependent methyltransferase</fullName>
    </recommendedName>
</protein>
<organism evidence="1">
    <name type="scientific">Alexandrium monilatum</name>
    <dbReference type="NCBI Taxonomy" id="311494"/>
    <lineage>
        <taxon>Eukaryota</taxon>
        <taxon>Sar</taxon>
        <taxon>Alveolata</taxon>
        <taxon>Dinophyceae</taxon>
        <taxon>Gonyaulacales</taxon>
        <taxon>Pyrocystaceae</taxon>
        <taxon>Alexandrium</taxon>
    </lineage>
</organism>
<sequence>MSRSATRVAAVSACLGRCAVVVSREVASRVRPLPERQEDFFDLLPLELPGSNPEAVDLDPVAARLPSTCSAVRDLVALGVAASQLHSFTLTPSGYDLSLPDFDGVLGGDERAALQRSCRELSWTYAWVMGLALEMSTLCPRACHTTALGSLPERLKAGCQAALSPGRAAAGATDGLSSAMAVPMDDLSTTAVAGRAVARTRSEIGGWCSRWAARRPSSHLAAPHHEALTVGAALAGEVRIFLDHAFHTLGLGPAGLPTLAPFSTLLADHTPIFVHVPVAGQRWDALRVLLEGLAQRVGSGATPRTGLRVAEVGVEKGMTAAALLRSVPAVQEYVLVDTWHLPGKPAEFNNVLEGYYRNLEAWAASEPTFQRGNASAARLMRMPSQKAAGHFGDGYFDLVFIDAEHTFPDVQRDMAVWKRRVRPDGGVLAGHDFSLFHPAVSLAVLVECGPGSSDALRFPLEGRGGRPLLHLSADTVWWCVRAGDPEPRG</sequence>
<dbReference type="AlphaFoldDB" id="A0A7S4UTS7"/>
<gene>
    <name evidence="1" type="ORF">AMON00008_LOCUS11301</name>
</gene>
<evidence type="ECO:0008006" key="2">
    <source>
        <dbReference type="Google" id="ProtNLM"/>
    </source>
</evidence>
<dbReference type="EMBL" id="HBNR01017137">
    <property type="protein sequence ID" value="CAE4571682.1"/>
    <property type="molecule type" value="Transcribed_RNA"/>
</dbReference>
<dbReference type="SUPFAM" id="SSF53335">
    <property type="entry name" value="S-adenosyl-L-methionine-dependent methyltransferases"/>
    <property type="match status" value="1"/>
</dbReference>